<comment type="function">
    <text evidence="12 14">Catalyzes the reduction of ribonucleotides to deoxyribonucleotides. May function to provide a pool of deoxyribonucleotide precursors for DNA repair during oxygen limitation and/or for immediate growth after restoration of oxygen.</text>
</comment>
<dbReference type="PANTHER" id="PTHR43371">
    <property type="entry name" value="VITAMIN B12-DEPENDENT RIBONUCLEOTIDE REDUCTASE"/>
    <property type="match status" value="1"/>
</dbReference>
<keyword evidence="6 14" id="KW-0237">DNA synthesis</keyword>
<dbReference type="GO" id="GO:0071897">
    <property type="term" value="P:DNA biosynthetic process"/>
    <property type="evidence" value="ECO:0007669"/>
    <property type="project" value="UniProtKB-KW"/>
</dbReference>
<dbReference type="InterPro" id="IPR013509">
    <property type="entry name" value="RNR_lsu_N"/>
</dbReference>
<dbReference type="AlphaFoldDB" id="A0A1F7Y8W6"/>
<feature type="domain" description="Ribonucleotide reductase large subunit N-terminal" evidence="15">
    <location>
        <begin position="2"/>
        <end position="76"/>
    </location>
</feature>
<protein>
    <recommendedName>
        <fullName evidence="4 14">Vitamin B12-dependent ribonucleotide reductase</fullName>
        <ecNumber evidence="3 14">1.17.4.1</ecNumber>
    </recommendedName>
</protein>
<proteinExistence type="inferred from homology"/>
<dbReference type="GO" id="GO:0005524">
    <property type="term" value="F:ATP binding"/>
    <property type="evidence" value="ECO:0007669"/>
    <property type="project" value="InterPro"/>
</dbReference>
<evidence type="ECO:0000256" key="6">
    <source>
        <dbReference type="ARBA" id="ARBA00022634"/>
    </source>
</evidence>
<comment type="similarity">
    <text evidence="2 14">Belongs to the ribonucleoside diphosphate reductase class-2 family.</text>
</comment>
<keyword evidence="9" id="KW-0215">Deoxyribonucleotide synthesis</keyword>
<feature type="domain" description="Ribonucleotide reductase large subunit C-terminal" evidence="16">
    <location>
        <begin position="81"/>
        <end position="398"/>
    </location>
</feature>
<evidence type="ECO:0000256" key="9">
    <source>
        <dbReference type="ARBA" id="ARBA00023116"/>
    </source>
</evidence>
<evidence type="ECO:0000259" key="15">
    <source>
        <dbReference type="Pfam" id="PF00317"/>
    </source>
</evidence>
<evidence type="ECO:0000256" key="12">
    <source>
        <dbReference type="ARBA" id="ARBA00025437"/>
    </source>
</evidence>
<name>A0A1F7Y8W6_9BACT</name>
<keyword evidence="8 14" id="KW-0560">Oxidoreductase</keyword>
<dbReference type="EC" id="1.17.4.1" evidence="3 14"/>
<feature type="domain" description="Ribonucleotide reductase large subunit C-terminal" evidence="16">
    <location>
        <begin position="399"/>
        <end position="547"/>
    </location>
</feature>
<evidence type="ECO:0000313" key="18">
    <source>
        <dbReference type="EMBL" id="OGM23732.1"/>
    </source>
</evidence>
<evidence type="ECO:0000256" key="4">
    <source>
        <dbReference type="ARBA" id="ARBA00014409"/>
    </source>
</evidence>
<evidence type="ECO:0000256" key="7">
    <source>
        <dbReference type="ARBA" id="ARBA00022741"/>
    </source>
</evidence>
<evidence type="ECO:0000313" key="19">
    <source>
        <dbReference type="Proteomes" id="UP000178851"/>
    </source>
</evidence>
<evidence type="ECO:0000256" key="8">
    <source>
        <dbReference type="ARBA" id="ARBA00023002"/>
    </source>
</evidence>
<keyword evidence="5 14" id="KW-0846">Cobalamin</keyword>
<dbReference type="Gene3D" id="3.20.70.20">
    <property type="match status" value="1"/>
</dbReference>
<dbReference type="UniPathway" id="UPA00326"/>
<comment type="cofactor">
    <cofactor evidence="1 14">
        <name>adenosylcob(III)alamin</name>
        <dbReference type="ChEBI" id="CHEBI:18408"/>
    </cofactor>
</comment>
<dbReference type="SUPFAM" id="SSF48168">
    <property type="entry name" value="R1 subunit of ribonucleotide reductase, N-terminal domain"/>
    <property type="match status" value="1"/>
</dbReference>
<dbReference type="PRINTS" id="PR01183">
    <property type="entry name" value="RIBORDTASEM1"/>
</dbReference>
<reference evidence="18 19" key="1">
    <citation type="journal article" date="2016" name="Nat. Commun.">
        <title>Thousands of microbial genomes shed light on interconnected biogeochemical processes in an aquifer system.</title>
        <authorList>
            <person name="Anantharaman K."/>
            <person name="Brown C.T."/>
            <person name="Hug L.A."/>
            <person name="Sharon I."/>
            <person name="Castelle C.J."/>
            <person name="Probst A.J."/>
            <person name="Thomas B.C."/>
            <person name="Singh A."/>
            <person name="Wilkins M.J."/>
            <person name="Karaoz U."/>
            <person name="Brodie E.L."/>
            <person name="Williams K.H."/>
            <person name="Hubbard S.S."/>
            <person name="Banfield J.F."/>
        </authorList>
    </citation>
    <scope>NUCLEOTIDE SEQUENCE [LARGE SCALE GENOMIC DNA]</scope>
</reference>
<dbReference type="InterPro" id="IPR013344">
    <property type="entry name" value="RNR_NrdJ/NrdZ"/>
</dbReference>
<evidence type="ECO:0000256" key="5">
    <source>
        <dbReference type="ARBA" id="ARBA00022628"/>
    </source>
</evidence>
<sequence>MRVLEERYFLKDKNGKPIETVEEMCWRVAWEMARAEVKYGKGRNEVIAQARIFYDLMLKRWFLPNSPTLMNAGKNNNLQYSACYVIPVEDSLVGIFDGVKYQSIVHQSGGGTGFSFSRLRPKGSRVKSSMGVASGPVSFMRVYNEATQTIKQGGTRRGANMGILRIDHPDILEFIHCKEDGGITNFNISCAVTDKFMDALAKDREYDLIDPHSGKPVGKLSARKVWDEIAKGAWATGDPGLIFLDRINSSTANPIRADGWLVESTNPCGEQPLYPFDACNLGSIFLGYFVKNESIDWDKLRDVVHTAVKMLDSVIEMNPFPLPQISDTVRKIRRIGLGVGGWADMLAQMGIPYDSNEAVNLAEKLMKFINDEGHYASQQLAKERGPFPLWKQSIYKDNKPIRNSTVTTIAPTGTIGILAAASGGIEPFFAIAYQHIVKSEGRTLNFVNPIFEEMAKKRNFYSEKLMEKVAERGTVRGIEELPEDVKRSFGTAHEIHPDWHVKMQAAFQKYTDNAVSKTINLSHEATVDDIKRAYMLAWESDCRGITVFRDGCKGDQVLNLGVKKDDKSQAQPTPEGRLVQEVQAIKPRPVKVEGATYKIETPVGNAFITVNHDADGNPFEVFVTIGKAGSEVAALAEALGRLISTTLRFGNHLPAKERAREIMLQMQGIGGGRSVGFGINKVRSLPDAVAKAIGMHFGLIGYRSEISNIKTQMSGMQTVSEVQNQQQLTIDNQAFNGNGESNKMFLQAAHRDLCPSCGEASLVLEEGCKKCYSCGYSEC</sequence>
<keyword evidence="10" id="KW-1015">Disulfide bond</keyword>
<evidence type="ECO:0000256" key="10">
    <source>
        <dbReference type="ARBA" id="ARBA00023157"/>
    </source>
</evidence>
<evidence type="ECO:0000256" key="3">
    <source>
        <dbReference type="ARBA" id="ARBA00012274"/>
    </source>
</evidence>
<evidence type="ECO:0000259" key="17">
    <source>
        <dbReference type="Pfam" id="PF12637"/>
    </source>
</evidence>
<dbReference type="InterPro" id="IPR008926">
    <property type="entry name" value="RNR_R1-su_N"/>
</dbReference>
<dbReference type="PANTHER" id="PTHR43371:SF1">
    <property type="entry name" value="RIBONUCLEOSIDE-DIPHOSPHATE REDUCTASE"/>
    <property type="match status" value="1"/>
</dbReference>
<dbReference type="Proteomes" id="UP000178851">
    <property type="component" value="Unassembled WGS sequence"/>
</dbReference>
<dbReference type="GO" id="GO:0031419">
    <property type="term" value="F:cobalamin binding"/>
    <property type="evidence" value="ECO:0007669"/>
    <property type="project" value="UniProtKB-KW"/>
</dbReference>
<keyword evidence="7 14" id="KW-0547">Nucleotide-binding</keyword>
<evidence type="ECO:0000256" key="1">
    <source>
        <dbReference type="ARBA" id="ARBA00001922"/>
    </source>
</evidence>
<feature type="domain" description="TSCPD" evidence="17">
    <location>
        <begin position="589"/>
        <end position="696"/>
    </location>
</feature>
<dbReference type="Pfam" id="PF02867">
    <property type="entry name" value="Ribonuc_red_lgC"/>
    <property type="match status" value="2"/>
</dbReference>
<evidence type="ECO:0000256" key="2">
    <source>
        <dbReference type="ARBA" id="ARBA00007405"/>
    </source>
</evidence>
<dbReference type="Pfam" id="PF12637">
    <property type="entry name" value="TSCPD"/>
    <property type="match status" value="1"/>
</dbReference>
<dbReference type="EMBL" id="MGGI01000038">
    <property type="protein sequence ID" value="OGM23732.1"/>
    <property type="molecule type" value="Genomic_DNA"/>
</dbReference>
<organism evidence="18 19">
    <name type="scientific">Candidatus Woesebacteria bacterium RIFCSPHIGHO2_01_FULL_39_28</name>
    <dbReference type="NCBI Taxonomy" id="1802496"/>
    <lineage>
        <taxon>Bacteria</taxon>
        <taxon>Candidatus Woeseibacteriota</taxon>
    </lineage>
</organism>
<accession>A0A1F7Y8W6</accession>
<comment type="catalytic activity">
    <reaction evidence="13 14">
        <text>a 2'-deoxyribonucleoside 5'-diphosphate + [thioredoxin]-disulfide + H2O = a ribonucleoside 5'-diphosphate + [thioredoxin]-dithiol</text>
        <dbReference type="Rhea" id="RHEA:23252"/>
        <dbReference type="Rhea" id="RHEA-COMP:10698"/>
        <dbReference type="Rhea" id="RHEA-COMP:10700"/>
        <dbReference type="ChEBI" id="CHEBI:15377"/>
        <dbReference type="ChEBI" id="CHEBI:29950"/>
        <dbReference type="ChEBI" id="CHEBI:50058"/>
        <dbReference type="ChEBI" id="CHEBI:57930"/>
        <dbReference type="ChEBI" id="CHEBI:73316"/>
        <dbReference type="EC" id="1.17.4.1"/>
    </reaction>
</comment>
<dbReference type="CDD" id="cd02888">
    <property type="entry name" value="RNR_II_dimer"/>
    <property type="match status" value="1"/>
</dbReference>
<dbReference type="SUPFAM" id="SSF51998">
    <property type="entry name" value="PFL-like glycyl radical enzymes"/>
    <property type="match status" value="1"/>
</dbReference>
<dbReference type="GO" id="GO:0009263">
    <property type="term" value="P:deoxyribonucleotide biosynthetic process"/>
    <property type="evidence" value="ECO:0007669"/>
    <property type="project" value="UniProtKB-KW"/>
</dbReference>
<comment type="caution">
    <text evidence="18">The sequence shown here is derived from an EMBL/GenBank/DDBJ whole genome shotgun (WGS) entry which is preliminary data.</text>
</comment>
<dbReference type="NCBIfam" id="NF006417">
    <property type="entry name" value="PRK08665.1"/>
    <property type="match status" value="1"/>
</dbReference>
<evidence type="ECO:0000256" key="13">
    <source>
        <dbReference type="ARBA" id="ARBA00047754"/>
    </source>
</evidence>
<evidence type="ECO:0000256" key="11">
    <source>
        <dbReference type="ARBA" id="ARBA00023285"/>
    </source>
</evidence>
<dbReference type="Pfam" id="PF00317">
    <property type="entry name" value="Ribonuc_red_lgN"/>
    <property type="match status" value="1"/>
</dbReference>
<gene>
    <name evidence="18" type="ORF">A2627_02095</name>
</gene>
<evidence type="ECO:0000256" key="14">
    <source>
        <dbReference type="RuleBase" id="RU364064"/>
    </source>
</evidence>
<dbReference type="NCBIfam" id="TIGR02504">
    <property type="entry name" value="NrdJ_Z"/>
    <property type="match status" value="1"/>
</dbReference>
<dbReference type="GO" id="GO:0004748">
    <property type="term" value="F:ribonucleoside-diphosphate reductase activity, thioredoxin disulfide as acceptor"/>
    <property type="evidence" value="ECO:0007669"/>
    <property type="project" value="UniProtKB-EC"/>
</dbReference>
<keyword evidence="11 14" id="KW-0170">Cobalt</keyword>
<evidence type="ECO:0000259" key="16">
    <source>
        <dbReference type="Pfam" id="PF02867"/>
    </source>
</evidence>
<dbReference type="InterPro" id="IPR024434">
    <property type="entry name" value="TSCPD_dom"/>
</dbReference>
<dbReference type="InterPro" id="IPR000788">
    <property type="entry name" value="RNR_lg_C"/>
</dbReference>
<dbReference type="InterPro" id="IPR050862">
    <property type="entry name" value="RdRp_reductase_class-2"/>
</dbReference>